<name>A0ABW2VZ26_9ACTN</name>
<keyword evidence="4" id="KW-1185">Reference proteome</keyword>
<evidence type="ECO:0000313" key="4">
    <source>
        <dbReference type="Proteomes" id="UP001596957"/>
    </source>
</evidence>
<evidence type="ECO:0000313" key="3">
    <source>
        <dbReference type="EMBL" id="MFD0289726.1"/>
    </source>
</evidence>
<feature type="domain" description="RNA polymerase sigma-70 region 2" evidence="2">
    <location>
        <begin position="25"/>
        <end position="81"/>
    </location>
</feature>
<comment type="caution">
    <text evidence="3">The sequence shown here is derived from an EMBL/GenBank/DDBJ whole genome shotgun (WGS) entry which is preliminary data.</text>
</comment>
<dbReference type="Pfam" id="PF04542">
    <property type="entry name" value="Sigma70_r2"/>
    <property type="match status" value="1"/>
</dbReference>
<proteinExistence type="predicted"/>
<dbReference type="SUPFAM" id="SSF88946">
    <property type="entry name" value="Sigma2 domain of RNA polymerase sigma factors"/>
    <property type="match status" value="1"/>
</dbReference>
<dbReference type="EMBL" id="JBHTEC010000011">
    <property type="protein sequence ID" value="MFD0289726.1"/>
    <property type="molecule type" value="Genomic_DNA"/>
</dbReference>
<reference evidence="4" key="1">
    <citation type="journal article" date="2019" name="Int. J. Syst. Evol. Microbiol.">
        <title>The Global Catalogue of Microorganisms (GCM) 10K type strain sequencing project: providing services to taxonomists for standard genome sequencing and annotation.</title>
        <authorList>
            <consortium name="The Broad Institute Genomics Platform"/>
            <consortium name="The Broad Institute Genome Sequencing Center for Infectious Disease"/>
            <person name="Wu L."/>
            <person name="Ma J."/>
        </authorList>
    </citation>
    <scope>NUCLEOTIDE SEQUENCE [LARGE SCALE GENOMIC DNA]</scope>
    <source>
        <strain evidence="4">CGMCC 4.7198</strain>
    </source>
</reference>
<dbReference type="Gene3D" id="1.10.1740.10">
    <property type="match status" value="1"/>
</dbReference>
<organism evidence="3 4">
    <name type="scientific">Streptomyces lutosisoli</name>
    <dbReference type="NCBI Taxonomy" id="2665721"/>
    <lineage>
        <taxon>Bacteria</taxon>
        <taxon>Bacillati</taxon>
        <taxon>Actinomycetota</taxon>
        <taxon>Actinomycetes</taxon>
        <taxon>Kitasatosporales</taxon>
        <taxon>Streptomycetaceae</taxon>
        <taxon>Streptomyces</taxon>
    </lineage>
</organism>
<evidence type="ECO:0000256" key="1">
    <source>
        <dbReference type="SAM" id="MobiDB-lite"/>
    </source>
</evidence>
<dbReference type="InterPro" id="IPR013325">
    <property type="entry name" value="RNA_pol_sigma_r2"/>
</dbReference>
<feature type="region of interest" description="Disordered" evidence="1">
    <location>
        <begin position="1"/>
        <end position="23"/>
    </location>
</feature>
<accession>A0ABW2VZ26</accession>
<dbReference type="Proteomes" id="UP001596957">
    <property type="component" value="Unassembled WGS sequence"/>
</dbReference>
<protein>
    <submittedName>
        <fullName evidence="3">RNA polymerase sigma factor</fullName>
    </submittedName>
</protein>
<sequence>MADDTAAVPGTREQPAPAADVGSSYQEDRPYLIRFLLLHGADFLEAEDAVQSAFVELMRSRRPVQHPRVWLRTVALRAFLRQTVPEQPEQDLTDRLAATSVDWRTPLEVAELSEQQRRVLQNLVQLPFKQRSVMAWHLDGTEPGGEFWGWAGRTLGAPARTAAGEPAWLRLVAAPEAAPQRMAVYDRRVQHALDTLGLTLTPTPGRYGRYLQLLDDLLHHGGARADGWTAREIDTALYWTGGSDNPTQPPTT</sequence>
<dbReference type="RefSeq" id="WP_381263587.1">
    <property type="nucleotide sequence ID" value="NZ_JBHTBI010000080.1"/>
</dbReference>
<gene>
    <name evidence="3" type="ORF">ACFQZP_50755</name>
</gene>
<dbReference type="InterPro" id="IPR007627">
    <property type="entry name" value="RNA_pol_sigma70_r2"/>
</dbReference>
<evidence type="ECO:0000259" key="2">
    <source>
        <dbReference type="Pfam" id="PF04542"/>
    </source>
</evidence>